<protein>
    <submittedName>
        <fullName evidence="1">Uncharacterized protein</fullName>
    </submittedName>
</protein>
<dbReference type="InterPro" id="IPR012337">
    <property type="entry name" value="RNaseH-like_sf"/>
</dbReference>
<dbReference type="AlphaFoldDB" id="A0A4V4HHR0"/>
<reference evidence="1 2" key="1">
    <citation type="journal article" date="2019" name="Nat. Ecol. Evol.">
        <title>Megaphylogeny resolves global patterns of mushroom evolution.</title>
        <authorList>
            <person name="Varga T."/>
            <person name="Krizsan K."/>
            <person name="Foldi C."/>
            <person name="Dima B."/>
            <person name="Sanchez-Garcia M."/>
            <person name="Sanchez-Ramirez S."/>
            <person name="Szollosi G.J."/>
            <person name="Szarkandi J.G."/>
            <person name="Papp V."/>
            <person name="Albert L."/>
            <person name="Andreopoulos W."/>
            <person name="Angelini C."/>
            <person name="Antonin V."/>
            <person name="Barry K.W."/>
            <person name="Bougher N.L."/>
            <person name="Buchanan P."/>
            <person name="Buyck B."/>
            <person name="Bense V."/>
            <person name="Catcheside P."/>
            <person name="Chovatia M."/>
            <person name="Cooper J."/>
            <person name="Damon W."/>
            <person name="Desjardin D."/>
            <person name="Finy P."/>
            <person name="Geml J."/>
            <person name="Haridas S."/>
            <person name="Hughes K."/>
            <person name="Justo A."/>
            <person name="Karasinski D."/>
            <person name="Kautmanova I."/>
            <person name="Kiss B."/>
            <person name="Kocsube S."/>
            <person name="Kotiranta H."/>
            <person name="LaButti K.M."/>
            <person name="Lechner B.E."/>
            <person name="Liimatainen K."/>
            <person name="Lipzen A."/>
            <person name="Lukacs Z."/>
            <person name="Mihaltcheva S."/>
            <person name="Morgado L.N."/>
            <person name="Niskanen T."/>
            <person name="Noordeloos M.E."/>
            <person name="Ohm R.A."/>
            <person name="Ortiz-Santana B."/>
            <person name="Ovrebo C."/>
            <person name="Racz N."/>
            <person name="Riley R."/>
            <person name="Savchenko A."/>
            <person name="Shiryaev A."/>
            <person name="Soop K."/>
            <person name="Spirin V."/>
            <person name="Szebenyi C."/>
            <person name="Tomsovsky M."/>
            <person name="Tulloss R.E."/>
            <person name="Uehling J."/>
            <person name="Grigoriev I.V."/>
            <person name="Vagvolgyi C."/>
            <person name="Papp T."/>
            <person name="Martin F.M."/>
            <person name="Miettinen O."/>
            <person name="Hibbett D.S."/>
            <person name="Nagy L.G."/>
        </authorList>
    </citation>
    <scope>NUCLEOTIDE SEQUENCE [LARGE SCALE GENOMIC DNA]</scope>
    <source>
        <strain evidence="1 2">CBS 962.96</strain>
    </source>
</reference>
<dbReference type="SUPFAM" id="SSF53098">
    <property type="entry name" value="Ribonuclease H-like"/>
    <property type="match status" value="1"/>
</dbReference>
<feature type="non-terminal residue" evidence="1">
    <location>
        <position position="1"/>
    </location>
</feature>
<dbReference type="Proteomes" id="UP000297245">
    <property type="component" value="Unassembled WGS sequence"/>
</dbReference>
<keyword evidence="2" id="KW-1185">Reference proteome</keyword>
<proteinExistence type="predicted"/>
<organism evidence="1 2">
    <name type="scientific">Dendrothele bispora (strain CBS 962.96)</name>
    <dbReference type="NCBI Taxonomy" id="1314807"/>
    <lineage>
        <taxon>Eukaryota</taxon>
        <taxon>Fungi</taxon>
        <taxon>Dikarya</taxon>
        <taxon>Basidiomycota</taxon>
        <taxon>Agaricomycotina</taxon>
        <taxon>Agaricomycetes</taxon>
        <taxon>Agaricomycetidae</taxon>
        <taxon>Agaricales</taxon>
        <taxon>Agaricales incertae sedis</taxon>
        <taxon>Dendrothele</taxon>
    </lineage>
</organism>
<evidence type="ECO:0000313" key="2">
    <source>
        <dbReference type="Proteomes" id="UP000297245"/>
    </source>
</evidence>
<dbReference type="OrthoDB" id="3172935at2759"/>
<evidence type="ECO:0000313" key="1">
    <source>
        <dbReference type="EMBL" id="THV03596.1"/>
    </source>
</evidence>
<accession>A0A4V4HHR0</accession>
<dbReference type="EMBL" id="ML179065">
    <property type="protein sequence ID" value="THV03596.1"/>
    <property type="molecule type" value="Genomic_DNA"/>
</dbReference>
<name>A0A4V4HHR0_DENBC</name>
<gene>
    <name evidence="1" type="ORF">K435DRAFT_650885</name>
</gene>
<sequence length="168" mass="19550">VNRACEDVIQKITDTSLAEDDSPDYVPGVSWQQIRSSTVRRSFFSDCVQSIMQKDLQLLRDVDTRWSSVLYMIDRAILLKEAIQRILNSNEFPELKNYSLTEENWGLLHKYSQILQVPHAFQERLSAEKTPTLSYALPAFEAMTSKWRKLQETSLPEYDNIIRAYALE</sequence>